<reference evidence="1 2" key="1">
    <citation type="submission" date="2017-06" db="EMBL/GenBank/DDBJ databases">
        <authorList>
            <person name="Kim H.J."/>
            <person name="Triplett B.A."/>
        </authorList>
    </citation>
    <scope>NUCLEOTIDE SEQUENCE [LARGE SCALE GENOMIC DNA]</scope>
    <source>
        <strain evidence="1 2">DSM 44272</strain>
    </source>
</reference>
<proteinExistence type="predicted"/>
<dbReference type="Proteomes" id="UP000198403">
    <property type="component" value="Unassembled WGS sequence"/>
</dbReference>
<dbReference type="AlphaFoldDB" id="A0A238X923"/>
<gene>
    <name evidence="1" type="ORF">SAMN06272737_11239</name>
</gene>
<dbReference type="OrthoDB" id="5196172at2"/>
<protein>
    <submittedName>
        <fullName evidence="1">Uncharacterized protein</fullName>
    </submittedName>
</protein>
<dbReference type="RefSeq" id="WP_089336850.1">
    <property type="nucleotide sequence ID" value="NZ_FZNO01000012.1"/>
</dbReference>
<evidence type="ECO:0000313" key="2">
    <source>
        <dbReference type="Proteomes" id="UP000198403"/>
    </source>
</evidence>
<name>A0A238X923_9ACTN</name>
<sequence>MSPTGTSLDQLDHDISVAYIALGVARSSYTRCPSAENARRVDEAEGAVDRLLDERFAAQR</sequence>
<dbReference type="EMBL" id="FZNO01000012">
    <property type="protein sequence ID" value="SNR55033.1"/>
    <property type="molecule type" value="Genomic_DNA"/>
</dbReference>
<organism evidence="1 2">
    <name type="scientific">Blastococcus mobilis</name>
    <dbReference type="NCBI Taxonomy" id="1938746"/>
    <lineage>
        <taxon>Bacteria</taxon>
        <taxon>Bacillati</taxon>
        <taxon>Actinomycetota</taxon>
        <taxon>Actinomycetes</taxon>
        <taxon>Geodermatophilales</taxon>
        <taxon>Geodermatophilaceae</taxon>
        <taxon>Blastococcus</taxon>
    </lineage>
</organism>
<accession>A0A238X923</accession>
<keyword evidence="2" id="KW-1185">Reference proteome</keyword>
<evidence type="ECO:0000313" key="1">
    <source>
        <dbReference type="EMBL" id="SNR55033.1"/>
    </source>
</evidence>